<name>A0ABY7UTM5_9RHOB</name>
<keyword evidence="2" id="KW-0732">Signal</keyword>
<dbReference type="RefSeq" id="WP_273743854.1">
    <property type="nucleotide sequence ID" value="NZ_CP117466.1"/>
</dbReference>
<protein>
    <submittedName>
        <fullName evidence="3">Uncharacterized protein</fullName>
    </submittedName>
</protein>
<feature type="signal peptide" evidence="2">
    <location>
        <begin position="1"/>
        <end position="22"/>
    </location>
</feature>
<sequence>MKYSMTWMAGCAICAFAGMAQADCAADLARFTDTAAMTGDSAGAASGGTEGIAKDGSLAPLEQPAGDDAQADAPEASADASSDMPAADGADSASGEGIAKDGSLAPLEGTEAEPGTAVAMSGSDVQAQQDGEPTAAEEAEGDEAMPDRDSLIADAERALAEGDEAACQEAVDQLEAM</sequence>
<dbReference type="EMBL" id="CP117466">
    <property type="protein sequence ID" value="WDA13292.1"/>
    <property type="molecule type" value="Genomic_DNA"/>
</dbReference>
<reference evidence="3 4" key="1">
    <citation type="submission" date="2023-02" db="EMBL/GenBank/DDBJ databases">
        <title>Whole genome sequenc of Paracoccus marcusii MBLB0836.</title>
        <authorList>
            <person name="Seo M.-J."/>
            <person name="Cho E.-S."/>
            <person name="Hwang C.Y."/>
        </authorList>
    </citation>
    <scope>NUCLEOTIDE SEQUENCE [LARGE SCALE GENOMIC DNA]</scope>
    <source>
        <strain evidence="3 4">MBLB0836</strain>
    </source>
</reference>
<feature type="compositionally biased region" description="Low complexity" evidence="1">
    <location>
        <begin position="62"/>
        <end position="94"/>
    </location>
</feature>
<feature type="region of interest" description="Disordered" evidence="1">
    <location>
        <begin position="38"/>
        <end position="147"/>
    </location>
</feature>
<feature type="compositionally biased region" description="Acidic residues" evidence="1">
    <location>
        <begin position="135"/>
        <end position="144"/>
    </location>
</feature>
<organism evidence="3 4">
    <name type="scientific">Paracoccus marcusii</name>
    <dbReference type="NCBI Taxonomy" id="59779"/>
    <lineage>
        <taxon>Bacteria</taxon>
        <taxon>Pseudomonadati</taxon>
        <taxon>Pseudomonadota</taxon>
        <taxon>Alphaproteobacteria</taxon>
        <taxon>Rhodobacterales</taxon>
        <taxon>Paracoccaceae</taxon>
        <taxon>Paracoccus</taxon>
    </lineage>
</organism>
<feature type="chain" id="PRO_5046133597" evidence="2">
    <location>
        <begin position="23"/>
        <end position="177"/>
    </location>
</feature>
<evidence type="ECO:0000256" key="2">
    <source>
        <dbReference type="SAM" id="SignalP"/>
    </source>
</evidence>
<evidence type="ECO:0000256" key="1">
    <source>
        <dbReference type="SAM" id="MobiDB-lite"/>
    </source>
</evidence>
<accession>A0ABY7UTM5</accession>
<gene>
    <name evidence="3" type="ORF">PRL19_03270</name>
</gene>
<proteinExistence type="predicted"/>
<dbReference type="Proteomes" id="UP001216899">
    <property type="component" value="Chromosome"/>
</dbReference>
<evidence type="ECO:0000313" key="4">
    <source>
        <dbReference type="Proteomes" id="UP001216899"/>
    </source>
</evidence>
<evidence type="ECO:0000313" key="3">
    <source>
        <dbReference type="EMBL" id="WDA13292.1"/>
    </source>
</evidence>
<keyword evidence="4" id="KW-1185">Reference proteome</keyword>